<evidence type="ECO:0000313" key="3">
    <source>
        <dbReference type="Proteomes" id="UP000324536"/>
    </source>
</evidence>
<dbReference type="InterPro" id="IPR001387">
    <property type="entry name" value="Cro/C1-type_HTH"/>
</dbReference>
<protein>
    <submittedName>
        <fullName evidence="2">Helix-turn-helix transcriptional regulator</fullName>
    </submittedName>
</protein>
<dbReference type="Pfam" id="PF01381">
    <property type="entry name" value="HTH_3"/>
    <property type="match status" value="1"/>
</dbReference>
<dbReference type="PROSITE" id="PS50943">
    <property type="entry name" value="HTH_CROC1"/>
    <property type="match status" value="1"/>
</dbReference>
<geneLocation type="plasmid" evidence="2">
    <name>unnamed1</name>
</geneLocation>
<dbReference type="EMBL" id="CP043507">
    <property type="protein sequence ID" value="QEO18823.1"/>
    <property type="molecule type" value="Genomic_DNA"/>
</dbReference>
<dbReference type="KEGG" id="acek:FLP30_13165"/>
<accession>A0A5C1YSM8</accession>
<evidence type="ECO:0000259" key="1">
    <source>
        <dbReference type="PROSITE" id="PS50943"/>
    </source>
</evidence>
<gene>
    <name evidence="2" type="ORF">FLP30_13165</name>
</gene>
<dbReference type="SUPFAM" id="SSF47413">
    <property type="entry name" value="lambda repressor-like DNA-binding domains"/>
    <property type="match status" value="1"/>
</dbReference>
<evidence type="ECO:0000313" key="2">
    <source>
        <dbReference type="EMBL" id="QEO18823.1"/>
    </source>
</evidence>
<dbReference type="GO" id="GO:0003677">
    <property type="term" value="F:DNA binding"/>
    <property type="evidence" value="ECO:0007669"/>
    <property type="project" value="InterPro"/>
</dbReference>
<dbReference type="CDD" id="cd00093">
    <property type="entry name" value="HTH_XRE"/>
    <property type="match status" value="1"/>
</dbReference>
<keyword evidence="3" id="KW-1185">Reference proteome</keyword>
<keyword evidence="2" id="KW-0614">Plasmid</keyword>
<dbReference type="Gene3D" id="1.10.260.40">
    <property type="entry name" value="lambda repressor-like DNA-binding domains"/>
    <property type="match status" value="1"/>
</dbReference>
<dbReference type="SMART" id="SM00530">
    <property type="entry name" value="HTH_XRE"/>
    <property type="match status" value="1"/>
</dbReference>
<dbReference type="Proteomes" id="UP000324536">
    <property type="component" value="Plasmid unnamed1"/>
</dbReference>
<dbReference type="RefSeq" id="WP_149280479.1">
    <property type="nucleotide sequence ID" value="NZ_CP043507.1"/>
</dbReference>
<proteinExistence type="predicted"/>
<dbReference type="OrthoDB" id="9796370at2"/>
<sequence length="1345" mass="148160">MPNIDLPTPRQVKAARALLAWTQTELAKEAKIATSTLADFERGERTPIANNAEAIAAALRRQGITFTRGGAVTGSSHITGKSVPKPDVSGGALRWITAQNLIEWAGRRDGPAGLPELLTRLILVSCGPVALRFPADDSIAHSGWDGVVESPVATPYVPQGLSAWEFGAQRDGIKGKADKDFEKRSADPQGIDPAMSTFVFVTPQRWAKKDEWAAARRAEGVWQDVRVIDGDELVHWLDCHAGVAEWLAARIGRRPAGLRNLPEVFDEWSLATRPPLTPDIVTADRDDEVVKVLRWLNAEPSVMPLQAEAVDEAVAFLYAAVNQLPEPHRLFWMSRIVVTDSNTIAREVAGLSDKLVVVLTGGDPGLAARLVRDGHHVFAAYGSDVGAPATVLRLPRAWRHTIETALEDAGIERGEARRYASAAGRSLAVLRRLMPAAPARRPVWAQAPLVPPLLGAMLSGAWDRDYPADRAIVARLCNLPYDTVEEALAPLAAALDGPFRRSGSVWKLTSLRDSWFLLASHLTTAQVETLIAVFLEVMGEISPRYNDPDYRFRFDRNPPTEASPNLRRGLSEAVIALGIWHDQVSGVPGAVHLSERAVADLLDGADEARWWSLSNDFRRLAEAGPDAFLSAIDRALDTQPSPIASLFRSDEGLLHAQEYLSDLLWALEILCWSPDHAGRATLILARLAEADPGGKIANRPKETLARIFLPWRPQTFASPAERIALIDVIVKHWPMVGWNLLDAISPTVVGGITHPTAKPLWRDFSTDAPEIITNRSLSEMYAAIGKRLLTMAGGDPLRWEKVLDHWASFDAAWRVSAERALTAAVIGFDADARQIFREKLRLFIAKHARFPDAHWSLNVEELKPLEDIFADLEPSSVKHRHAWLFGHANPRFDTKLSWQEQQARTEAEQIAAVEELAQGLTDNDLVDYGLTVERPDFLGSAVALSTLAPARKEAMLRLAFARGKGNIERFVSGLLWGLKRQSGETAMRERLVEAIAATRPAVEIATIAFTLDAVADTWNLIASAGDETERLYWSRLNLQIISEQEDVTVVVDKALGVNRGRAALSYIAGHENLTVARDLIVRVMRDPSTISGSGNAEDDNDSSLFGWYVGKIFERLDAIPGFESEVATLEWIYFSALQHSERPPRALYRLMATDPDFFVMLLKALYSSEGGNETPLTGEALENVERITSQAFHVFEDWSRIPGSNDDGTIDGAKLSAWVERARAASAEADRGRIADYRIGVILSAAPRTGGQAWPPEPVRDVIETVANDDIDQGFLIGRFNRRGVTTRMPNDGGDQERDLAARYRADAKASALLWPRTRAVLEKIAKGYEADAVREDQSAEQRDW</sequence>
<feature type="domain" description="HTH cro/C1-type" evidence="1">
    <location>
        <begin position="12"/>
        <end position="66"/>
    </location>
</feature>
<dbReference type="InterPro" id="IPR010982">
    <property type="entry name" value="Lambda_DNA-bd_dom_sf"/>
</dbReference>
<name>A0A5C1YSM8_9PROT</name>
<reference evidence="2 3" key="1">
    <citation type="submission" date="2019-09" db="EMBL/GenBank/DDBJ databases">
        <title>Genome sequencing of strain KACC 21233.</title>
        <authorList>
            <person name="Heo J."/>
            <person name="Kim S.-J."/>
            <person name="Kim J.-S."/>
            <person name="Hong S.-B."/>
            <person name="Kwon S.-W."/>
        </authorList>
    </citation>
    <scope>NUCLEOTIDE SEQUENCE [LARGE SCALE GENOMIC DNA]</scope>
    <source>
        <strain evidence="2 3">KACC 21233</strain>
        <plasmid evidence="2 3">unnamed1</plasmid>
    </source>
</reference>
<organism evidence="2 3">
    <name type="scientific">Acetobacter vaccinii</name>
    <dbReference type="NCBI Taxonomy" id="2592655"/>
    <lineage>
        <taxon>Bacteria</taxon>
        <taxon>Pseudomonadati</taxon>
        <taxon>Pseudomonadota</taxon>
        <taxon>Alphaproteobacteria</taxon>
        <taxon>Acetobacterales</taxon>
        <taxon>Acetobacteraceae</taxon>
        <taxon>Acetobacter</taxon>
    </lineage>
</organism>